<dbReference type="EMBL" id="LSLI01000029">
    <property type="protein sequence ID" value="KXS32461.1"/>
    <property type="molecule type" value="Genomic_DNA"/>
</dbReference>
<reference evidence="2 3" key="1">
    <citation type="submission" date="2016-02" db="EMBL/GenBank/DDBJ databases">
        <authorList>
            <person name="Wen L."/>
            <person name="He K."/>
            <person name="Yang H."/>
        </authorList>
    </citation>
    <scope>NUCLEOTIDE SEQUENCE [LARGE SCALE GENOMIC DNA]</scope>
    <source>
        <strain evidence="2">ShG14-8</strain>
    </source>
</reference>
<reference evidence="2 3" key="2">
    <citation type="submission" date="2016-03" db="EMBL/GenBank/DDBJ databases">
        <title>New uncultured bacterium of the family Gallionellaceae from acid mine drainage: description and reconstruction of genome based on metagenomic analysis of microbial community.</title>
        <authorList>
            <person name="Kadnikov V."/>
            <person name="Ivasenko D."/>
            <person name="Beletsky A."/>
            <person name="Mardanov A."/>
            <person name="Danilova E."/>
            <person name="Pimenov N."/>
            <person name="Karnachuk O."/>
            <person name="Ravin N."/>
        </authorList>
    </citation>
    <scope>NUCLEOTIDE SEQUENCE [LARGE SCALE GENOMIC DNA]</scope>
    <source>
        <strain evidence="2">ShG14-8</strain>
    </source>
</reference>
<feature type="signal peptide" evidence="1">
    <location>
        <begin position="1"/>
        <end position="18"/>
    </location>
</feature>
<evidence type="ECO:0000313" key="2">
    <source>
        <dbReference type="EMBL" id="KXS32461.1"/>
    </source>
</evidence>
<gene>
    <name evidence="2" type="ORF">AWT59_1441</name>
</gene>
<evidence type="ECO:0000256" key="1">
    <source>
        <dbReference type="SAM" id="SignalP"/>
    </source>
</evidence>
<proteinExistence type="predicted"/>
<feature type="chain" id="PRO_5007483934" evidence="1">
    <location>
        <begin position="19"/>
        <end position="87"/>
    </location>
</feature>
<name>A0A139BU32_9PROT</name>
<evidence type="ECO:0000313" key="3">
    <source>
        <dbReference type="Proteomes" id="UP000070578"/>
    </source>
</evidence>
<protein>
    <submittedName>
        <fullName evidence="2">Uncharacterized protein</fullName>
    </submittedName>
</protein>
<accession>A0A139BU32</accession>
<keyword evidence="1" id="KW-0732">Signal</keyword>
<dbReference type="AlphaFoldDB" id="A0A139BU32"/>
<organism evidence="2 3">
    <name type="scientific">Candidatus Gallionella acididurans</name>
    <dbReference type="NCBI Taxonomy" id="1796491"/>
    <lineage>
        <taxon>Bacteria</taxon>
        <taxon>Pseudomonadati</taxon>
        <taxon>Pseudomonadota</taxon>
        <taxon>Betaproteobacteria</taxon>
        <taxon>Nitrosomonadales</taxon>
        <taxon>Gallionellaceae</taxon>
        <taxon>Gallionella</taxon>
    </lineage>
</organism>
<comment type="caution">
    <text evidence="2">The sequence shown here is derived from an EMBL/GenBank/DDBJ whole genome shotgun (WGS) entry which is preliminary data.</text>
</comment>
<dbReference type="Proteomes" id="UP000070578">
    <property type="component" value="Unassembled WGS sequence"/>
</dbReference>
<sequence length="87" mass="8764">MAIFWAVLGLLVVRTVLADDSIVDRAGNGIKKGGEAAASGIKKGVDATESGIKKGSEAAVKGIKKGGVWVGGELKKAGGKLEKASDK</sequence>